<dbReference type="GO" id="GO:0006508">
    <property type="term" value="P:proteolysis"/>
    <property type="evidence" value="ECO:0007669"/>
    <property type="project" value="InterPro"/>
</dbReference>
<dbReference type="Ensembl" id="ENSABRT00000010881.1">
    <property type="protein sequence ID" value="ENSABRP00000007557.1"/>
    <property type="gene ID" value="ENSABRG00000006941.1"/>
</dbReference>
<evidence type="ECO:0000256" key="2">
    <source>
        <dbReference type="ARBA" id="ARBA00005988"/>
    </source>
</evidence>
<evidence type="ECO:0000256" key="3">
    <source>
        <dbReference type="ARBA" id="ARBA00022723"/>
    </source>
</evidence>
<keyword evidence="4" id="KW-0862">Zinc</keyword>
<accession>A0A8B9BPJ4</accession>
<evidence type="ECO:0000313" key="8">
    <source>
        <dbReference type="Ensembl" id="ENSABRP00000007557.1"/>
    </source>
</evidence>
<dbReference type="SUPFAM" id="SSF53187">
    <property type="entry name" value="Zn-dependent exopeptidases"/>
    <property type="match status" value="1"/>
</dbReference>
<evidence type="ECO:0000256" key="6">
    <source>
        <dbReference type="SAM" id="MobiDB-lite"/>
    </source>
</evidence>
<feature type="compositionally biased region" description="Basic and acidic residues" evidence="6">
    <location>
        <begin position="217"/>
        <end position="227"/>
    </location>
</feature>
<protein>
    <recommendedName>
        <fullName evidence="7">Peptidase M14 domain-containing protein</fullName>
    </recommendedName>
</protein>
<organism evidence="8 9">
    <name type="scientific">Anser brachyrhynchus</name>
    <name type="common">Pink-footed goose</name>
    <dbReference type="NCBI Taxonomy" id="132585"/>
    <lineage>
        <taxon>Eukaryota</taxon>
        <taxon>Metazoa</taxon>
        <taxon>Chordata</taxon>
        <taxon>Craniata</taxon>
        <taxon>Vertebrata</taxon>
        <taxon>Euteleostomi</taxon>
        <taxon>Archelosauria</taxon>
        <taxon>Archosauria</taxon>
        <taxon>Dinosauria</taxon>
        <taxon>Saurischia</taxon>
        <taxon>Theropoda</taxon>
        <taxon>Coelurosauria</taxon>
        <taxon>Aves</taxon>
        <taxon>Neognathae</taxon>
        <taxon>Galloanserae</taxon>
        <taxon>Anseriformes</taxon>
        <taxon>Anatidae</taxon>
        <taxon>Anserinae</taxon>
        <taxon>Anser</taxon>
    </lineage>
</organism>
<reference evidence="8" key="1">
    <citation type="submission" date="2025-08" db="UniProtKB">
        <authorList>
            <consortium name="Ensembl"/>
        </authorList>
    </citation>
    <scope>IDENTIFICATION</scope>
</reference>
<comment type="cofactor">
    <cofactor evidence="1">
        <name>Zn(2+)</name>
        <dbReference type="ChEBI" id="CHEBI:29105"/>
    </cofactor>
</comment>
<dbReference type="PRINTS" id="PR00765">
    <property type="entry name" value="CRBOXYPTASEA"/>
</dbReference>
<dbReference type="AlphaFoldDB" id="A0A8B9BPJ4"/>
<dbReference type="Pfam" id="PF00246">
    <property type="entry name" value="Peptidase_M14"/>
    <property type="match status" value="1"/>
</dbReference>
<dbReference type="GO" id="GO:0004181">
    <property type="term" value="F:metallocarboxypeptidase activity"/>
    <property type="evidence" value="ECO:0007669"/>
    <property type="project" value="InterPro"/>
</dbReference>
<dbReference type="InterPro" id="IPR000834">
    <property type="entry name" value="Peptidase_M14"/>
</dbReference>
<keyword evidence="9" id="KW-1185">Reference proteome</keyword>
<keyword evidence="3" id="KW-0479">Metal-binding</keyword>
<dbReference type="PROSITE" id="PS00132">
    <property type="entry name" value="CARBOXYPEPT_ZN_1"/>
    <property type="match status" value="1"/>
</dbReference>
<evidence type="ECO:0000256" key="5">
    <source>
        <dbReference type="PROSITE-ProRule" id="PRU01379"/>
    </source>
</evidence>
<dbReference type="SMART" id="SM00631">
    <property type="entry name" value="Zn_pept"/>
    <property type="match status" value="1"/>
</dbReference>
<evidence type="ECO:0000256" key="1">
    <source>
        <dbReference type="ARBA" id="ARBA00001947"/>
    </source>
</evidence>
<dbReference type="GO" id="GO:0005615">
    <property type="term" value="C:extracellular space"/>
    <property type="evidence" value="ECO:0007669"/>
    <property type="project" value="TreeGrafter"/>
</dbReference>
<dbReference type="InterPro" id="IPR057246">
    <property type="entry name" value="CARBOXYPEPT_ZN_1"/>
</dbReference>
<feature type="region of interest" description="Disordered" evidence="6">
    <location>
        <begin position="214"/>
        <end position="234"/>
    </location>
</feature>
<dbReference type="Gene3D" id="3.40.630.10">
    <property type="entry name" value="Zn peptidases"/>
    <property type="match status" value="1"/>
</dbReference>
<comment type="similarity">
    <text evidence="2 5">Belongs to the peptidase M14 family.</text>
</comment>
<feature type="domain" description="Peptidase M14" evidence="7">
    <location>
        <begin position="33"/>
        <end position="188"/>
    </location>
</feature>
<dbReference type="PANTHER" id="PTHR11705:SF152">
    <property type="entry name" value="CARBOXYPEPTIDASE A5"/>
    <property type="match status" value="1"/>
</dbReference>
<dbReference type="PANTHER" id="PTHR11705">
    <property type="entry name" value="PROTEASE FAMILY M14 CARBOXYPEPTIDASE A,B"/>
    <property type="match status" value="1"/>
</dbReference>
<dbReference type="GeneTree" id="ENSGT00940000168513"/>
<comment type="caution">
    <text evidence="5">Lacks conserved residue(s) required for the propagation of feature annotation.</text>
</comment>
<dbReference type="PROSITE" id="PS52035">
    <property type="entry name" value="PEPTIDASE_M14"/>
    <property type="match status" value="1"/>
</dbReference>
<sequence>MIEDVQQLLDEEKKTMMLARGLERSASTFDFASYHTLDEIYDWLDTLVANHPGLVSKIQIGESYEKRPLYVLKVGSGAASPRPHPARASPCTQPEPWHGGGERWWGVSSLESFRSHLEMVLSTLLVASRGGPNLRQPGTAWALGSHPALSAQFSTGGSNRPAIWLDTGIHSREWVTQATGVWTANKVTPRWGLHCLCGLFPWAQPGHGLGLAARGGEQPKAHRDGTGRRPPSLGPHVAKIWVKEGQKLQTKATSWVLWLDPMGKKNLQHLQFPVFLPEPSFNTFPGAAQSRPSSRGAPRQLLLLPLAARRGVRPGSLHHLHPGQHGHLLRDRHQPRRLRLHPQLQPLVAKDEVHQRWLLLRRRGPQPKLGRGLWR</sequence>
<dbReference type="GO" id="GO:0008270">
    <property type="term" value="F:zinc ion binding"/>
    <property type="evidence" value="ECO:0007669"/>
    <property type="project" value="InterPro"/>
</dbReference>
<dbReference type="Proteomes" id="UP000694426">
    <property type="component" value="Unplaced"/>
</dbReference>
<name>A0A8B9BPJ4_9AVES</name>
<proteinExistence type="inferred from homology"/>
<evidence type="ECO:0000259" key="7">
    <source>
        <dbReference type="PROSITE" id="PS52035"/>
    </source>
</evidence>
<reference evidence="8" key="2">
    <citation type="submission" date="2025-09" db="UniProtKB">
        <authorList>
            <consortium name="Ensembl"/>
        </authorList>
    </citation>
    <scope>IDENTIFICATION</scope>
</reference>
<evidence type="ECO:0000313" key="9">
    <source>
        <dbReference type="Proteomes" id="UP000694426"/>
    </source>
</evidence>
<evidence type="ECO:0000256" key="4">
    <source>
        <dbReference type="ARBA" id="ARBA00022833"/>
    </source>
</evidence>